<dbReference type="GO" id="GO:0005925">
    <property type="term" value="C:focal adhesion"/>
    <property type="evidence" value="ECO:0007669"/>
    <property type="project" value="TreeGrafter"/>
</dbReference>
<dbReference type="GO" id="GO:0070051">
    <property type="term" value="F:fibrinogen binding"/>
    <property type="evidence" value="ECO:0007669"/>
    <property type="project" value="TreeGrafter"/>
</dbReference>
<dbReference type="PANTHER" id="PTHR10082:SF25">
    <property type="entry name" value="INTEGRIN BETA-3"/>
    <property type="match status" value="1"/>
</dbReference>
<dbReference type="InterPro" id="IPR040622">
    <property type="entry name" value="EGF_integrin_1"/>
</dbReference>
<dbReference type="FunFam" id="3.40.50.410:FF:000002">
    <property type="entry name" value="Integrin beta"/>
    <property type="match status" value="1"/>
</dbReference>
<dbReference type="SUPFAM" id="SSF53300">
    <property type="entry name" value="vWA-like"/>
    <property type="match status" value="1"/>
</dbReference>
<evidence type="ECO:0000256" key="7">
    <source>
        <dbReference type="ARBA" id="ARBA00022692"/>
    </source>
</evidence>
<dbReference type="Pfam" id="PF17205">
    <property type="entry name" value="PSI_integrin"/>
    <property type="match status" value="1"/>
</dbReference>
<evidence type="ECO:0000256" key="1">
    <source>
        <dbReference type="ARBA" id="ARBA00004121"/>
    </source>
</evidence>
<accession>A0AAQ4PG72</accession>
<dbReference type="SUPFAM" id="SSF57196">
    <property type="entry name" value="EGF/Laminin"/>
    <property type="match status" value="2"/>
</dbReference>
<evidence type="ECO:0000256" key="5">
    <source>
        <dbReference type="ARBA" id="ARBA00022536"/>
    </source>
</evidence>
<dbReference type="GeneTree" id="ENSGT01150000286919"/>
<feature type="domain" description="Integrin beta subunit cytoplasmic" evidence="27">
    <location>
        <begin position="600"/>
        <end position="646"/>
    </location>
</feature>
<dbReference type="InterPro" id="IPR057073">
    <property type="entry name" value="EGF_integrin_2"/>
</dbReference>
<keyword evidence="13 24" id="KW-0130">Cell adhesion</keyword>
<keyword evidence="21" id="KW-0628">Postsynaptic cell membrane</keyword>
<evidence type="ECO:0000259" key="26">
    <source>
        <dbReference type="SMART" id="SM00187"/>
    </source>
</evidence>
<dbReference type="Pfam" id="PF08725">
    <property type="entry name" value="Integrin_b_cyt"/>
    <property type="match status" value="1"/>
</dbReference>
<keyword evidence="22" id="KW-0966">Cell projection</keyword>
<evidence type="ECO:0000256" key="19">
    <source>
        <dbReference type="ARBA" id="ARBA00023157"/>
    </source>
</evidence>
<dbReference type="InterPro" id="IPR014836">
    <property type="entry name" value="Integrin_bsu_cyt_dom"/>
</dbReference>
<evidence type="ECO:0000256" key="12">
    <source>
        <dbReference type="ARBA" id="ARBA00022842"/>
    </source>
</evidence>
<dbReference type="Gene3D" id="1.20.5.100">
    <property type="entry name" value="Cytochrome c1, transmembrane anchor, C-terminal"/>
    <property type="match status" value="1"/>
</dbReference>
<keyword evidence="12" id="KW-0460">Magnesium</keyword>
<dbReference type="Pfam" id="PF18372">
    <property type="entry name" value="I-EGF_1"/>
    <property type="match status" value="1"/>
</dbReference>
<dbReference type="SUPFAM" id="SSF69687">
    <property type="entry name" value="Integrin beta tail domain"/>
    <property type="match status" value="1"/>
</dbReference>
<dbReference type="GO" id="GO:0045211">
    <property type="term" value="C:postsynaptic membrane"/>
    <property type="evidence" value="ECO:0007669"/>
    <property type="project" value="UniProtKB-SubCell"/>
</dbReference>
<keyword evidence="17 24" id="KW-0401">Integrin</keyword>
<dbReference type="Gene3D" id="3.30.1680.10">
    <property type="entry name" value="ligand-binding face of the semaphorins, domain 2"/>
    <property type="match status" value="1"/>
</dbReference>
<evidence type="ECO:0000256" key="13">
    <source>
        <dbReference type="ARBA" id="ARBA00022889"/>
    </source>
</evidence>
<feature type="domain" description="Integrin beta subunit VWA" evidence="26">
    <location>
        <begin position="13"/>
        <end position="359"/>
    </location>
</feature>
<dbReference type="GO" id="GO:0008284">
    <property type="term" value="P:positive regulation of cell population proliferation"/>
    <property type="evidence" value="ECO:0007669"/>
    <property type="project" value="UniProtKB-ARBA"/>
</dbReference>
<dbReference type="Proteomes" id="UP000007635">
    <property type="component" value="Chromosome XI"/>
</dbReference>
<dbReference type="PROSITE" id="PS00243">
    <property type="entry name" value="I_EGF_1"/>
    <property type="match status" value="1"/>
</dbReference>
<dbReference type="InterPro" id="IPR033760">
    <property type="entry name" value="Integrin_beta_N"/>
</dbReference>
<dbReference type="GO" id="GO:0045124">
    <property type="term" value="P:regulation of bone resorption"/>
    <property type="evidence" value="ECO:0007669"/>
    <property type="project" value="UniProtKB-ARBA"/>
</dbReference>
<evidence type="ECO:0000256" key="4">
    <source>
        <dbReference type="ARBA" id="ARBA00022475"/>
    </source>
</evidence>
<dbReference type="SUPFAM" id="SSF103575">
    <property type="entry name" value="Plexin repeat"/>
    <property type="match status" value="1"/>
</dbReference>
<dbReference type="InterPro" id="IPR032695">
    <property type="entry name" value="Integrin_dom_sf"/>
</dbReference>
<evidence type="ECO:0000256" key="21">
    <source>
        <dbReference type="ARBA" id="ARBA00023257"/>
    </source>
</evidence>
<evidence type="ECO:0000313" key="29">
    <source>
        <dbReference type="Proteomes" id="UP000007635"/>
    </source>
</evidence>
<dbReference type="Gene3D" id="2.10.25.10">
    <property type="entry name" value="Laminin"/>
    <property type="match status" value="3"/>
</dbReference>
<dbReference type="FunFam" id="3.30.1680.10:FF:000002">
    <property type="entry name" value="Integrin beta"/>
    <property type="match status" value="1"/>
</dbReference>
<dbReference type="FunFam" id="2.10.25.10:FF:000036">
    <property type="entry name" value="Integrin beta"/>
    <property type="match status" value="1"/>
</dbReference>
<evidence type="ECO:0000256" key="23">
    <source>
        <dbReference type="ARBA" id="ARBA00035006"/>
    </source>
</evidence>
<keyword evidence="6" id="KW-0597">Phosphoprotein</keyword>
<dbReference type="GO" id="GO:0005178">
    <property type="term" value="F:integrin binding"/>
    <property type="evidence" value="ECO:0007669"/>
    <property type="project" value="TreeGrafter"/>
</dbReference>
<evidence type="ECO:0000256" key="9">
    <source>
        <dbReference type="ARBA" id="ARBA00022729"/>
    </source>
</evidence>
<dbReference type="SUPFAM" id="SSF69179">
    <property type="entry name" value="Integrin domains"/>
    <property type="match status" value="1"/>
</dbReference>
<keyword evidence="29" id="KW-1185">Reference proteome</keyword>
<dbReference type="Ensembl" id="ENSGACT00000079351.1">
    <property type="protein sequence ID" value="ENSGACP00000037667.1"/>
    <property type="gene ID" value="ENSGACG00000008948.2"/>
</dbReference>
<evidence type="ECO:0000256" key="10">
    <source>
        <dbReference type="ARBA" id="ARBA00022737"/>
    </source>
</evidence>
<evidence type="ECO:0000256" key="20">
    <source>
        <dbReference type="ARBA" id="ARBA00023180"/>
    </source>
</evidence>
<keyword evidence="19" id="KW-1015">Disulfide bond</keyword>
<proteinExistence type="inferred from homology"/>
<dbReference type="GO" id="GO:0009986">
    <property type="term" value="C:cell surface"/>
    <property type="evidence" value="ECO:0007669"/>
    <property type="project" value="TreeGrafter"/>
</dbReference>
<dbReference type="Pfam" id="PF23105">
    <property type="entry name" value="EGF_integrin"/>
    <property type="match status" value="1"/>
</dbReference>
<keyword evidence="16" id="KW-0770">Synapse</keyword>
<keyword evidence="8" id="KW-0479">Metal-binding</keyword>
<dbReference type="GO" id="GO:0008305">
    <property type="term" value="C:integrin complex"/>
    <property type="evidence" value="ECO:0007669"/>
    <property type="project" value="TreeGrafter"/>
</dbReference>
<dbReference type="GO" id="GO:0070527">
    <property type="term" value="P:platelet aggregation"/>
    <property type="evidence" value="ECO:0007669"/>
    <property type="project" value="TreeGrafter"/>
</dbReference>
<reference evidence="28 29" key="1">
    <citation type="journal article" date="2021" name="G3 (Bethesda)">
        <title>Improved contiguity of the threespine stickleback genome using long-read sequencing.</title>
        <authorList>
            <person name="Nath S."/>
            <person name="Shaw D.E."/>
            <person name="White M.A."/>
        </authorList>
    </citation>
    <scope>NUCLEOTIDE SEQUENCE [LARGE SCALE GENOMIC DNA]</scope>
    <source>
        <strain evidence="28 29">Lake Benthic</strain>
    </source>
</reference>
<keyword evidence="7 24" id="KW-0812">Transmembrane</keyword>
<evidence type="ECO:0000256" key="2">
    <source>
        <dbReference type="ARBA" id="ARBA00004282"/>
    </source>
</evidence>
<protein>
    <recommendedName>
        <fullName evidence="24">Integrin beta</fullName>
    </recommendedName>
</protein>
<name>A0AAQ4PG72_GASAC</name>
<dbReference type="PANTHER" id="PTHR10082">
    <property type="entry name" value="INTEGRIN BETA SUBUNIT"/>
    <property type="match status" value="1"/>
</dbReference>
<dbReference type="FunFam" id="2.10.25.10:FF:000075">
    <property type="entry name" value="Integrin beta"/>
    <property type="match status" value="1"/>
</dbReference>
<keyword evidence="5" id="KW-0245">EGF-like domain</keyword>
<evidence type="ECO:0000256" key="14">
    <source>
        <dbReference type="ARBA" id="ARBA00022949"/>
    </source>
</evidence>
<dbReference type="InterPro" id="IPR036349">
    <property type="entry name" value="Integrin_bsu_tail_dom_sf"/>
</dbReference>
<dbReference type="PROSITE" id="PS52047">
    <property type="entry name" value="I_EGF_2"/>
    <property type="match status" value="3"/>
</dbReference>
<evidence type="ECO:0000256" key="11">
    <source>
        <dbReference type="ARBA" id="ARBA00022837"/>
    </source>
</evidence>
<dbReference type="SMART" id="SM00187">
    <property type="entry name" value="INB"/>
    <property type="match status" value="1"/>
</dbReference>
<dbReference type="InterPro" id="IPR002369">
    <property type="entry name" value="Integrin_bsu_VWA"/>
</dbReference>
<dbReference type="GO" id="GO:0001968">
    <property type="term" value="F:fibronectin binding"/>
    <property type="evidence" value="ECO:0007669"/>
    <property type="project" value="TreeGrafter"/>
</dbReference>
<keyword evidence="4" id="KW-1003">Cell membrane</keyword>
<dbReference type="FunFam" id="1.20.5.100:FF:000002">
    <property type="entry name" value="Integrin beta"/>
    <property type="match status" value="1"/>
</dbReference>
<organism evidence="28 29">
    <name type="scientific">Gasterosteus aculeatus aculeatus</name>
    <name type="common">three-spined stickleback</name>
    <dbReference type="NCBI Taxonomy" id="481459"/>
    <lineage>
        <taxon>Eukaryota</taxon>
        <taxon>Metazoa</taxon>
        <taxon>Chordata</taxon>
        <taxon>Craniata</taxon>
        <taxon>Vertebrata</taxon>
        <taxon>Euteleostomi</taxon>
        <taxon>Actinopterygii</taxon>
        <taxon>Neopterygii</taxon>
        <taxon>Teleostei</taxon>
        <taxon>Neoteleostei</taxon>
        <taxon>Acanthomorphata</taxon>
        <taxon>Eupercaria</taxon>
        <taxon>Perciformes</taxon>
        <taxon>Cottioidei</taxon>
        <taxon>Gasterosteales</taxon>
        <taxon>Gasterosteidae</taxon>
        <taxon>Gasterosteus</taxon>
    </lineage>
</organism>
<dbReference type="InterPro" id="IPR015812">
    <property type="entry name" value="Integrin_bsu"/>
</dbReference>
<keyword evidence="15 25" id="KW-1133">Transmembrane helix</keyword>
<dbReference type="PRINTS" id="PR01186">
    <property type="entry name" value="INTEGRINB"/>
</dbReference>
<keyword evidence="10" id="KW-0677">Repeat</keyword>
<keyword evidence="9" id="KW-0732">Signal</keyword>
<evidence type="ECO:0000256" key="24">
    <source>
        <dbReference type="RuleBase" id="RU000633"/>
    </source>
</evidence>
<evidence type="ECO:0000256" key="15">
    <source>
        <dbReference type="ARBA" id="ARBA00022989"/>
    </source>
</evidence>
<dbReference type="InterPro" id="IPR013111">
    <property type="entry name" value="EGF_extracell"/>
</dbReference>
<dbReference type="SMART" id="SM01241">
    <property type="entry name" value="Integrin_b_cyt"/>
    <property type="match status" value="1"/>
</dbReference>
<evidence type="ECO:0000256" key="17">
    <source>
        <dbReference type="ARBA" id="ARBA00023037"/>
    </source>
</evidence>
<evidence type="ECO:0000256" key="3">
    <source>
        <dbReference type="ARBA" id="ARBA00007449"/>
    </source>
</evidence>
<feature type="transmembrane region" description="Helical" evidence="25">
    <location>
        <begin position="577"/>
        <end position="599"/>
    </location>
</feature>
<comment type="similarity">
    <text evidence="3 24">Belongs to the integrin beta chain family.</text>
</comment>
<dbReference type="Pfam" id="PF00362">
    <property type="entry name" value="Integrin_beta"/>
    <property type="match status" value="1"/>
</dbReference>
<reference evidence="28" key="3">
    <citation type="submission" date="2025-09" db="UniProtKB">
        <authorList>
            <consortium name="Ensembl"/>
        </authorList>
    </citation>
    <scope>IDENTIFICATION</scope>
</reference>
<evidence type="ECO:0000256" key="25">
    <source>
        <dbReference type="SAM" id="Phobius"/>
    </source>
</evidence>
<dbReference type="GO" id="GO:0030335">
    <property type="term" value="P:positive regulation of cell migration"/>
    <property type="evidence" value="ECO:0007669"/>
    <property type="project" value="UniProtKB-ARBA"/>
</dbReference>
<dbReference type="Pfam" id="PF07974">
    <property type="entry name" value="EGF_2"/>
    <property type="match status" value="1"/>
</dbReference>
<dbReference type="GO" id="GO:0007160">
    <property type="term" value="P:cell-matrix adhesion"/>
    <property type="evidence" value="ECO:0007669"/>
    <property type="project" value="TreeGrafter"/>
</dbReference>
<dbReference type="GO" id="GO:0046872">
    <property type="term" value="F:metal ion binding"/>
    <property type="evidence" value="ECO:0007669"/>
    <property type="project" value="UniProtKB-KW"/>
</dbReference>
<dbReference type="GO" id="GO:0031258">
    <property type="term" value="C:lamellipodium membrane"/>
    <property type="evidence" value="ECO:0007669"/>
    <property type="project" value="UniProtKB-SubCell"/>
</dbReference>
<evidence type="ECO:0000313" key="28">
    <source>
        <dbReference type="Ensembl" id="ENSGACP00000037667.1"/>
    </source>
</evidence>
<dbReference type="GO" id="GO:0007229">
    <property type="term" value="P:integrin-mediated signaling pathway"/>
    <property type="evidence" value="ECO:0007669"/>
    <property type="project" value="UniProtKB-KW"/>
</dbReference>
<evidence type="ECO:0000256" key="8">
    <source>
        <dbReference type="ARBA" id="ARBA00022723"/>
    </source>
</evidence>
<dbReference type="Gene3D" id="2.60.40.1510">
    <property type="entry name" value="ntegrin, alpha v. Chain A, domain 3"/>
    <property type="match status" value="2"/>
</dbReference>
<keyword evidence="20" id="KW-0325">Glycoprotein</keyword>
<evidence type="ECO:0000256" key="22">
    <source>
        <dbReference type="ARBA" id="ARBA00023273"/>
    </source>
</evidence>
<evidence type="ECO:0000256" key="16">
    <source>
        <dbReference type="ARBA" id="ARBA00023018"/>
    </source>
</evidence>
<dbReference type="AlphaFoldDB" id="A0AAQ4PG72"/>
<sequence>KGSNICTSQGVTTCRQCMAVHPRCAWCSKEGGSGASRCDYKENLLKGGCSPAAVEFPSSTLSIDKNAPLSDKASGQADDVTQIKPQKLGITLRPGDSQRFTVSVKQAEDYPVDLYYLMDLSFSMKDDLARLRTLGSELADTMGHTTSKLRMGFGAFVDKTTSPYMYTNPAEALENPCYGIHQKCQAQFGFKHVLSLTEKVARFTEEVEKQQVSRNRDAPEGGFDAVMQAVVCKDRIGWRPDASHLLVFTTDAKTHIALDGRIAGIVQPNDGKCHLDNENVYNKSTVLVRAGRKYISHFVLYKVIPGLKSCSGLKIGDTVSFSVEAQLRVCPKEKRHSFTIKPRGFKDSLEVTVDFACGCDCEADAKADSPLCSNGNGTYECGVCQCHPGRLGPRCECSVEDYSPSDDANCIPKPGAPICSGRGDCLCGQCSCHGNEFGQVWGKYCECDDFNCLRFKGALCSDHGKCSCGLCQCDAGWKGENCNCSTVVDTCMSSIGLLCSGRGSCQCGVCQCTQPGAYGDTCEKCPTCPDACTIKKECVECQHFKRGQYIEDNSCSIICKNEINLVEELECPQGADILVVLLAVAGAILLLGLIGMLIWKLLVTIHDRREFVKFEEEKAKAKWDTANNPLYKEATSTFTNVAYRGN</sequence>
<dbReference type="Gene3D" id="3.40.50.410">
    <property type="entry name" value="von Willebrand factor, type A domain"/>
    <property type="match status" value="1"/>
</dbReference>
<keyword evidence="14" id="KW-0965">Cell junction</keyword>
<evidence type="ECO:0000259" key="27">
    <source>
        <dbReference type="SMART" id="SM01241"/>
    </source>
</evidence>
<keyword evidence="18 25" id="KW-0472">Membrane</keyword>
<evidence type="ECO:0000256" key="18">
    <source>
        <dbReference type="ARBA" id="ARBA00023136"/>
    </source>
</evidence>
<evidence type="ECO:0000256" key="6">
    <source>
        <dbReference type="ARBA" id="ARBA00022553"/>
    </source>
</evidence>
<dbReference type="InterPro" id="IPR057243">
    <property type="entry name" value="Integrin_I-EGF_CS"/>
</dbReference>
<comment type="subcellular location">
    <subcellularLocation>
        <location evidence="2">Cell junction</location>
    </subcellularLocation>
    <subcellularLocation>
        <location evidence="24">Cell membrane</location>
        <topology evidence="24">Single-pass type I membrane protein</topology>
    </subcellularLocation>
    <subcellularLocation>
        <location evidence="1">Cell projection</location>
        <location evidence="1">Lamellipodium membrane</location>
    </subcellularLocation>
    <subcellularLocation>
        <location evidence="23">Postsynaptic cell membrane</location>
        <topology evidence="23">Single-pass type I membrane protein</topology>
    </subcellularLocation>
</comment>
<keyword evidence="11" id="KW-0106">Calcium</keyword>
<dbReference type="GO" id="GO:0033627">
    <property type="term" value="P:cell adhesion mediated by integrin"/>
    <property type="evidence" value="ECO:0007669"/>
    <property type="project" value="TreeGrafter"/>
</dbReference>
<dbReference type="GO" id="GO:0016477">
    <property type="term" value="P:cell migration"/>
    <property type="evidence" value="ECO:0007669"/>
    <property type="project" value="TreeGrafter"/>
</dbReference>
<dbReference type="InterPro" id="IPR036465">
    <property type="entry name" value="vWFA_dom_sf"/>
</dbReference>
<reference evidence="28" key="2">
    <citation type="submission" date="2025-08" db="UniProtKB">
        <authorList>
            <consortium name="Ensembl"/>
        </authorList>
    </citation>
    <scope>IDENTIFICATION</scope>
</reference>